<name>A0A1F4U451_UNCW3</name>
<dbReference type="Proteomes" id="UP000177025">
    <property type="component" value="Unassembled WGS sequence"/>
</dbReference>
<reference evidence="2 3" key="1">
    <citation type="journal article" date="2016" name="Nat. Commun.">
        <title>Thousands of microbial genomes shed light on interconnected biogeochemical processes in an aquifer system.</title>
        <authorList>
            <person name="Anantharaman K."/>
            <person name="Brown C.T."/>
            <person name="Hug L.A."/>
            <person name="Sharon I."/>
            <person name="Castelle C.J."/>
            <person name="Probst A.J."/>
            <person name="Thomas B.C."/>
            <person name="Singh A."/>
            <person name="Wilkins M.J."/>
            <person name="Karaoz U."/>
            <person name="Brodie E.L."/>
            <person name="Williams K.H."/>
            <person name="Hubbard S.S."/>
            <person name="Banfield J.F."/>
        </authorList>
    </citation>
    <scope>NUCLEOTIDE SEQUENCE [LARGE SCALE GENOMIC DNA]</scope>
</reference>
<dbReference type="InterPro" id="IPR002737">
    <property type="entry name" value="MEMO1_fam"/>
</dbReference>
<dbReference type="PANTHER" id="PTHR11060:SF0">
    <property type="entry name" value="PROTEIN MEMO1"/>
    <property type="match status" value="1"/>
</dbReference>
<proteinExistence type="inferred from homology"/>
<protein>
    <submittedName>
        <fullName evidence="2">AmmeMemoRadiSam system protein B</fullName>
    </submittedName>
</protein>
<dbReference type="PANTHER" id="PTHR11060">
    <property type="entry name" value="PROTEIN MEMO1"/>
    <property type="match status" value="1"/>
</dbReference>
<dbReference type="AlphaFoldDB" id="A0A1F4U451"/>
<evidence type="ECO:0000256" key="1">
    <source>
        <dbReference type="ARBA" id="ARBA00006315"/>
    </source>
</evidence>
<feature type="non-terminal residue" evidence="2">
    <location>
        <position position="188"/>
    </location>
</feature>
<comment type="caution">
    <text evidence="2">The sequence shown here is derived from an EMBL/GenBank/DDBJ whole genome shotgun (WGS) entry which is preliminary data.</text>
</comment>
<dbReference type="NCBIfam" id="TIGR04336">
    <property type="entry name" value="AmmeMemoSam_B"/>
    <property type="match status" value="1"/>
</dbReference>
<sequence length="188" mass="20671">MAQQCKSEEYRQSPHAGTWYPGQADSLKKQIHSYLDNAQVKVAGEIFGLISPHAGYVYSGPVAAFAYQTVQGLKYDAAIIIGPSHYFGFKGASIDTFKGRITPLGTVNFDVELAKRIIKNNRLLGFEAAAHVQEHSVEIQEPFIQTVLKNVKTVEIVMGSQDYETCEILSNAIYEASKGKKILIIASS</sequence>
<dbReference type="Gene3D" id="3.40.830.10">
    <property type="entry name" value="LigB-like"/>
    <property type="match status" value="1"/>
</dbReference>
<accession>A0A1F4U451</accession>
<gene>
    <name evidence="2" type="ORF">A2Y85_00810</name>
</gene>
<dbReference type="CDD" id="cd07361">
    <property type="entry name" value="MEMO_like"/>
    <property type="match status" value="1"/>
</dbReference>
<evidence type="ECO:0000313" key="2">
    <source>
        <dbReference type="EMBL" id="OGC39637.1"/>
    </source>
</evidence>
<evidence type="ECO:0000313" key="3">
    <source>
        <dbReference type="Proteomes" id="UP000177025"/>
    </source>
</evidence>
<organism evidence="2 3">
    <name type="scientific">candidate division WOR-3 bacterium RBG_13_43_14</name>
    <dbReference type="NCBI Taxonomy" id="1802590"/>
    <lineage>
        <taxon>Bacteria</taxon>
        <taxon>Bacteria division WOR-3</taxon>
    </lineage>
</organism>
<dbReference type="EMBL" id="MEUM01000134">
    <property type="protein sequence ID" value="OGC39637.1"/>
    <property type="molecule type" value="Genomic_DNA"/>
</dbReference>
<dbReference type="Pfam" id="PF01875">
    <property type="entry name" value="Memo"/>
    <property type="match status" value="1"/>
</dbReference>
<comment type="similarity">
    <text evidence="1">Belongs to the MEMO1 family.</text>
</comment>